<feature type="compositionally biased region" description="Basic and acidic residues" evidence="1">
    <location>
        <begin position="53"/>
        <end position="67"/>
    </location>
</feature>
<dbReference type="Proteomes" id="UP001165065">
    <property type="component" value="Unassembled WGS sequence"/>
</dbReference>
<comment type="caution">
    <text evidence="2">The sequence shown here is derived from an EMBL/GenBank/DDBJ whole genome shotgun (WGS) entry which is preliminary data.</text>
</comment>
<dbReference type="Gene3D" id="3.40.50.150">
    <property type="entry name" value="Vaccinia Virus protein VP39"/>
    <property type="match status" value="1"/>
</dbReference>
<evidence type="ECO:0000313" key="2">
    <source>
        <dbReference type="EMBL" id="GMI47494.1"/>
    </source>
</evidence>
<organism evidence="2 3">
    <name type="scientific">Triparma columacea</name>
    <dbReference type="NCBI Taxonomy" id="722753"/>
    <lineage>
        <taxon>Eukaryota</taxon>
        <taxon>Sar</taxon>
        <taxon>Stramenopiles</taxon>
        <taxon>Ochrophyta</taxon>
        <taxon>Bolidophyceae</taxon>
        <taxon>Parmales</taxon>
        <taxon>Triparmaceae</taxon>
        <taxon>Triparma</taxon>
    </lineage>
</organism>
<feature type="compositionally biased region" description="Low complexity" evidence="1">
    <location>
        <begin position="70"/>
        <end position="116"/>
    </location>
</feature>
<feature type="region of interest" description="Disordered" evidence="1">
    <location>
        <begin position="37"/>
        <end position="116"/>
    </location>
</feature>
<reference evidence="3" key="1">
    <citation type="journal article" date="2023" name="Commun. Biol.">
        <title>Genome analysis of Parmales, the sister group of diatoms, reveals the evolutionary specialization of diatoms from phago-mixotrophs to photoautotrophs.</title>
        <authorList>
            <person name="Ban H."/>
            <person name="Sato S."/>
            <person name="Yoshikawa S."/>
            <person name="Yamada K."/>
            <person name="Nakamura Y."/>
            <person name="Ichinomiya M."/>
            <person name="Sato N."/>
            <person name="Blanc-Mathieu R."/>
            <person name="Endo H."/>
            <person name="Kuwata A."/>
            <person name="Ogata H."/>
        </authorList>
    </citation>
    <scope>NUCLEOTIDE SEQUENCE [LARGE SCALE GENOMIC DNA]</scope>
</reference>
<dbReference type="SUPFAM" id="SSF53335">
    <property type="entry name" value="S-adenosyl-L-methionine-dependent methyltransferases"/>
    <property type="match status" value="1"/>
</dbReference>
<evidence type="ECO:0000256" key="1">
    <source>
        <dbReference type="SAM" id="MobiDB-lite"/>
    </source>
</evidence>
<dbReference type="AlphaFoldDB" id="A0A9W7GMA0"/>
<keyword evidence="3" id="KW-1185">Reference proteome</keyword>
<gene>
    <name evidence="2" type="ORF">TrCOL_g4762</name>
</gene>
<dbReference type="EMBL" id="BRYA01000347">
    <property type="protein sequence ID" value="GMI47494.1"/>
    <property type="molecule type" value="Genomic_DNA"/>
</dbReference>
<sequence>MSTSVPPLIPTPSTYPTNGGPNRVYICPDKLDYDAEEERRSEIVDIQQEGETDELKKIRSDYDELKNKMSSMRSTTTSTSASAIPTSTSLSTSSSPPSSPVSKTVSPEPPSTTTTSSLLSYDLDCALASLLYYPHNPRVSLREGAPLPKGPFINSSSIIYYIDKVITCAEYSTIGTYYPLASLLYHYHNARAYVASSTSRPLHGVPQPRWGAESLVMLCNDAGQAAIASFAESKGIGLRKKLRAIPYWKEFEGAKREAGGDELKGEKLKRASDEYLGILGDLEEEVDAYRDEVAHMTAAKKVLVHATQKRIYERFYEAETRYICLALLIVYWAALSTFDVAWGMQAKAVVGGFCGGAGAAMGRVKGGEEGHEAELLPCASFNAHEDPASASTPIKGTLGYYETCRRTEAEIWANYLTDPILMDCAWEKTGGGRGGLGDNARLFWRKRPEDGGGDCKTKVDTWEEALGNGMPKHWDVAIKTDEGKTYPDFPMVLHTSTRRVGKGAPPPPAAEGTMCTVEAATMGKEEGEFFQVRYPVEGDSCPQGKEGVTSELGELIGKEYDRLGTDGVNSWVRDVLLWEHERHGGSRGDFSVLDVGCGLGGTLYSIAAKGLGLNEVVSAREEAVQGSGGGFWGSGRAGKARVKYQGITLSSAEVIMARKEATKRNLNFPRVKFDQMSFDDPALKKLEQFSFAVAIESLSKSANLTATLINLRESMAPGGVMVVVDFVALQPEHNDLDGIDMLNRPLLYKDGGFHVNAEKNDWSKRNDFKTGKSVFFDGKSKFFNEPSDFYKSHLEEFGGVRRKEEWLKGFEDAGWAVSDVKDIGTMFELLWSAAGHKAGINEGWNSVQRRTNWEGFLPPDFASFLEQVGKCFYKVKFYLVKACNRLFRQDKSAESINRELTLGIRSAQIKEMMSLGNIISGKPEALWHGYIEAIRFAPSYTQKLLEIWYDENQAEQRLIAGAIGNDDMAMMGFVVRA</sequence>
<name>A0A9W7GMA0_9STRA</name>
<dbReference type="OrthoDB" id="47879at2759"/>
<protein>
    <submittedName>
        <fullName evidence="2">Uncharacterized protein</fullName>
    </submittedName>
</protein>
<dbReference type="Pfam" id="PF13489">
    <property type="entry name" value="Methyltransf_23"/>
    <property type="match status" value="1"/>
</dbReference>
<dbReference type="InterPro" id="IPR029063">
    <property type="entry name" value="SAM-dependent_MTases_sf"/>
</dbReference>
<accession>A0A9W7GMA0</accession>
<feature type="compositionally biased region" description="Polar residues" evidence="1">
    <location>
        <begin position="1"/>
        <end position="20"/>
    </location>
</feature>
<proteinExistence type="predicted"/>
<evidence type="ECO:0000313" key="3">
    <source>
        <dbReference type="Proteomes" id="UP001165065"/>
    </source>
</evidence>
<feature type="region of interest" description="Disordered" evidence="1">
    <location>
        <begin position="1"/>
        <end position="24"/>
    </location>
</feature>